<evidence type="ECO:0000256" key="5">
    <source>
        <dbReference type="ARBA" id="ARBA00022729"/>
    </source>
</evidence>
<keyword evidence="5" id="KW-0732">Signal</keyword>
<evidence type="ECO:0000256" key="3">
    <source>
        <dbReference type="ARBA" id="ARBA00022475"/>
    </source>
</evidence>
<feature type="compositionally biased region" description="Polar residues" evidence="13">
    <location>
        <begin position="629"/>
        <end position="655"/>
    </location>
</feature>
<dbReference type="FunFam" id="3.40.50.1820:FF:000001">
    <property type="entry name" value="Neuroligin 3 isoform"/>
    <property type="match status" value="1"/>
</dbReference>
<organism evidence="16 17">
    <name type="scientific">Anser cygnoides</name>
    <name type="common">Swan goose</name>
    <dbReference type="NCBI Taxonomy" id="8845"/>
    <lineage>
        <taxon>Eukaryota</taxon>
        <taxon>Metazoa</taxon>
        <taxon>Chordata</taxon>
        <taxon>Craniata</taxon>
        <taxon>Vertebrata</taxon>
        <taxon>Euteleostomi</taxon>
        <taxon>Archelosauria</taxon>
        <taxon>Archosauria</taxon>
        <taxon>Dinosauria</taxon>
        <taxon>Saurischia</taxon>
        <taxon>Theropoda</taxon>
        <taxon>Coelurosauria</taxon>
        <taxon>Aves</taxon>
        <taxon>Neognathae</taxon>
        <taxon>Galloanserae</taxon>
        <taxon>Anseriformes</taxon>
        <taxon>Anatidae</taxon>
        <taxon>Anserinae</taxon>
        <taxon>Anser</taxon>
    </lineage>
</organism>
<evidence type="ECO:0000256" key="9">
    <source>
        <dbReference type="ARBA" id="ARBA00023136"/>
    </source>
</evidence>
<evidence type="ECO:0000313" key="16">
    <source>
        <dbReference type="Ensembl" id="ENSACDP00005000363.1"/>
    </source>
</evidence>
<name>A0A8B9IDI5_ANSCY</name>
<keyword evidence="17" id="KW-1185">Reference proteome</keyword>
<evidence type="ECO:0000256" key="8">
    <source>
        <dbReference type="ARBA" id="ARBA00023018"/>
    </source>
</evidence>
<dbReference type="Ensembl" id="ENSACDT00005000420.1">
    <property type="protein sequence ID" value="ENSACDP00005000363.1"/>
    <property type="gene ID" value="ENSACDG00005000256.1"/>
</dbReference>
<dbReference type="GO" id="GO:0042043">
    <property type="term" value="F:neurexin family protein binding"/>
    <property type="evidence" value="ECO:0007669"/>
    <property type="project" value="InterPro"/>
</dbReference>
<comment type="similarity">
    <text evidence="2">Belongs to the type-B carboxylesterase/lipase family.</text>
</comment>
<evidence type="ECO:0000256" key="11">
    <source>
        <dbReference type="ARBA" id="ARBA00023180"/>
    </source>
</evidence>
<dbReference type="GO" id="GO:0007416">
    <property type="term" value="P:synapse assembly"/>
    <property type="evidence" value="ECO:0007669"/>
    <property type="project" value="UniProtKB-ARBA"/>
</dbReference>
<protein>
    <submittedName>
        <fullName evidence="16">Neuroligin 1</fullName>
    </submittedName>
</protein>
<dbReference type="InterPro" id="IPR019819">
    <property type="entry name" value="Carboxylesterase_B_CS"/>
</dbReference>
<dbReference type="AlphaFoldDB" id="A0A8B9IDI5"/>
<evidence type="ECO:0000256" key="6">
    <source>
        <dbReference type="ARBA" id="ARBA00022889"/>
    </source>
</evidence>
<feature type="region of interest" description="Disordered" evidence="13">
    <location>
        <begin position="629"/>
        <end position="673"/>
    </location>
</feature>
<dbReference type="GO" id="GO:0045202">
    <property type="term" value="C:synapse"/>
    <property type="evidence" value="ECO:0007669"/>
    <property type="project" value="UniProtKB-SubCell"/>
</dbReference>
<keyword evidence="6" id="KW-0130">Cell adhesion</keyword>
<keyword evidence="10" id="KW-1015">Disulfide bond</keyword>
<reference evidence="16" key="2">
    <citation type="submission" date="2025-09" db="UniProtKB">
        <authorList>
            <consortium name="Ensembl"/>
        </authorList>
    </citation>
    <scope>IDENTIFICATION</scope>
</reference>
<evidence type="ECO:0000256" key="7">
    <source>
        <dbReference type="ARBA" id="ARBA00022989"/>
    </source>
</evidence>
<keyword evidence="3" id="KW-1003">Cell membrane</keyword>
<keyword evidence="8" id="KW-0770">Synapse</keyword>
<proteinExistence type="inferred from homology"/>
<evidence type="ECO:0000256" key="13">
    <source>
        <dbReference type="SAM" id="MobiDB-lite"/>
    </source>
</evidence>
<dbReference type="Gene3D" id="3.40.50.1820">
    <property type="entry name" value="alpha/beta hydrolase"/>
    <property type="match status" value="1"/>
</dbReference>
<dbReference type="PROSITE" id="PS00941">
    <property type="entry name" value="CARBOXYLESTERASE_B_2"/>
    <property type="match status" value="1"/>
</dbReference>
<keyword evidence="4 14" id="KW-0812">Transmembrane</keyword>
<reference evidence="16" key="1">
    <citation type="submission" date="2025-08" db="UniProtKB">
        <authorList>
            <consortium name="Ensembl"/>
        </authorList>
    </citation>
    <scope>IDENTIFICATION</scope>
</reference>
<evidence type="ECO:0000256" key="12">
    <source>
        <dbReference type="ARBA" id="ARBA00034103"/>
    </source>
</evidence>
<evidence type="ECO:0000256" key="14">
    <source>
        <dbReference type="SAM" id="Phobius"/>
    </source>
</evidence>
<evidence type="ECO:0000256" key="2">
    <source>
        <dbReference type="ARBA" id="ARBA00005964"/>
    </source>
</evidence>
<keyword evidence="7 14" id="KW-1133">Transmembrane helix</keyword>
<keyword evidence="11" id="KW-0325">Glycoprotein</keyword>
<evidence type="ECO:0000259" key="15">
    <source>
        <dbReference type="Pfam" id="PF00135"/>
    </source>
</evidence>
<accession>A0A8B9IDI5</accession>
<evidence type="ECO:0000256" key="1">
    <source>
        <dbReference type="ARBA" id="ARBA00004251"/>
    </source>
</evidence>
<dbReference type="SUPFAM" id="SSF53474">
    <property type="entry name" value="alpha/beta-Hydrolases"/>
    <property type="match status" value="1"/>
</dbReference>
<keyword evidence="9 14" id="KW-0472">Membrane</keyword>
<gene>
    <name evidence="16" type="primary">NLGN1</name>
</gene>
<dbReference type="PRINTS" id="PR01090">
    <property type="entry name" value="NEUROLIGIN"/>
</dbReference>
<dbReference type="GO" id="GO:0007155">
    <property type="term" value="P:cell adhesion"/>
    <property type="evidence" value="ECO:0007669"/>
    <property type="project" value="UniProtKB-KW"/>
</dbReference>
<feature type="compositionally biased region" description="Basic residues" evidence="13">
    <location>
        <begin position="816"/>
        <end position="828"/>
    </location>
</feature>
<dbReference type="Pfam" id="PF00135">
    <property type="entry name" value="COesterase"/>
    <property type="match status" value="1"/>
</dbReference>
<evidence type="ECO:0000313" key="17">
    <source>
        <dbReference type="Proteomes" id="UP000694521"/>
    </source>
</evidence>
<evidence type="ECO:0000256" key="10">
    <source>
        <dbReference type="ARBA" id="ARBA00023157"/>
    </source>
</evidence>
<dbReference type="GO" id="GO:0005886">
    <property type="term" value="C:plasma membrane"/>
    <property type="evidence" value="ECO:0007669"/>
    <property type="project" value="UniProtKB-SubCell"/>
</dbReference>
<dbReference type="PANTHER" id="PTHR43903">
    <property type="entry name" value="NEUROLIGIN"/>
    <property type="match status" value="1"/>
</dbReference>
<sequence length="828" mass="92781">MAFPRSMWLNCVWRAMIVRLLHMGLNATFAFSILGFLLHAAAVSSQKLDDTNPVVTTNFGKIRGIKKELNNEILGPVIQFLGVPYAAPPTGERRFQPPEPPSPWADIKNTTQFAPVCPQNIIEGRLPEVMLPVWFTNNLDVVSTYVQDQNEDCLYLNIYVPTEDGELTTDIRDSGGPKPVMVYIHGGSYMEGTGNLYDGSVLASYGNVIVITVNYRLGVLGFLSTGDQAAKGNYGLLDLIQALRWTSENIGFFGGDPLRITVFGSGAGGSCVNLLTLSHYSEGNRWSNSTKGLFQRAIAQSGTALSSWAVSFQPAKYARMLATKVGCNMSDTVELVECLQKKPYRELVDQDIQPARYHIAFGPVIDGDVIPDDPQILMEQGEFLNYDIMLGVNQGEGLKFVENIVDSEDGISASDFDFAVSNFVDNLYGYPEGKDILRETIKFMYTDWADRHNPETRRKTLLALFTDHQWVAPAVATADLHSNFGSPTYFYAFYHHCQTDQVPAWADAAHGDEVPYVLGIPMIGPTELFPCNFSKNDVMLSAVVMTYWTNFAKTGDPNQPVPQDTKFIHTKPNRFEEVAWTRYSQKDQLYLHIGLKPRVKEHYRANKVNLWLELVPHLHNLNDISQYTSTTTKVPSTDNTFRPTRKNSVSVTSAFPTAKQDDPKQQPSPFSVDQRDYSTELSVTIAVGASLLFLNILAFAALYYKKDKRRHDVHRRCSPQRTTTNDLTHAQEEEIMSLQMKHTDLDHECESIHPHEVVLRTACPPDYTLAMRRSPDDIPLMTPNTITMIPNTIPGIQPLHTFNTFTGGQNNTLPHPHPHPHSHSTTRV</sequence>
<dbReference type="InterPro" id="IPR002018">
    <property type="entry name" value="CarbesteraseB"/>
</dbReference>
<dbReference type="InterPro" id="IPR051093">
    <property type="entry name" value="Neuroligin/BSAL"/>
</dbReference>
<evidence type="ECO:0000256" key="4">
    <source>
        <dbReference type="ARBA" id="ARBA00022692"/>
    </source>
</evidence>
<feature type="region of interest" description="Disordered" evidence="13">
    <location>
        <begin position="807"/>
        <end position="828"/>
    </location>
</feature>
<comment type="subcellular location">
    <subcellularLocation>
        <location evidence="1">Cell membrane</location>
        <topology evidence="1">Single-pass type I membrane protein</topology>
    </subcellularLocation>
    <subcellularLocation>
        <location evidence="12">Synapse</location>
    </subcellularLocation>
</comment>
<feature type="domain" description="Carboxylesterase type B" evidence="15">
    <location>
        <begin position="52"/>
        <end position="611"/>
    </location>
</feature>
<dbReference type="InterPro" id="IPR000460">
    <property type="entry name" value="Nlgn"/>
</dbReference>
<dbReference type="Proteomes" id="UP000694521">
    <property type="component" value="Unplaced"/>
</dbReference>
<feature type="transmembrane region" description="Helical" evidence="14">
    <location>
        <begin position="681"/>
        <end position="704"/>
    </location>
</feature>
<dbReference type="InterPro" id="IPR029058">
    <property type="entry name" value="AB_hydrolase_fold"/>
</dbReference>